<dbReference type="SUPFAM" id="SSF54285">
    <property type="entry name" value="MoaD/ThiS"/>
    <property type="match status" value="1"/>
</dbReference>
<sequence length="77" mass="8796">MKKIKIFGNLTDVFKTNEYVFKEEINTVSELKEKLVIQFPELASSKFLIVVNNEYINDKKIIESDAEIALLPPYSGG</sequence>
<name>A0A2S8AAH1_9FLAO</name>
<dbReference type="InterPro" id="IPR016155">
    <property type="entry name" value="Mopterin_synth/thiamin_S_b"/>
</dbReference>
<dbReference type="EMBL" id="PSZM01000040">
    <property type="protein sequence ID" value="PQL91543.1"/>
    <property type="molecule type" value="Genomic_DNA"/>
</dbReference>
<gene>
    <name evidence="1" type="ORF">C4S77_06955</name>
</gene>
<dbReference type="Proteomes" id="UP000238042">
    <property type="component" value="Unassembled WGS sequence"/>
</dbReference>
<dbReference type="Gene3D" id="3.10.20.30">
    <property type="match status" value="1"/>
</dbReference>
<accession>A0A2S8AAH1</accession>
<dbReference type="OrthoDB" id="598356at2"/>
<dbReference type="InterPro" id="IPR012675">
    <property type="entry name" value="Beta-grasp_dom_sf"/>
</dbReference>
<comment type="caution">
    <text evidence="1">The sequence shown here is derived from an EMBL/GenBank/DDBJ whole genome shotgun (WGS) entry which is preliminary data.</text>
</comment>
<dbReference type="RefSeq" id="WP_105193966.1">
    <property type="nucleotide sequence ID" value="NZ_PSZM01000040.1"/>
</dbReference>
<dbReference type="Pfam" id="PF02597">
    <property type="entry name" value="ThiS"/>
    <property type="match status" value="1"/>
</dbReference>
<reference evidence="1 2" key="1">
    <citation type="submission" date="2018-02" db="EMBL/GenBank/DDBJ databases">
        <title>Genome sequences of Apibacter spp., gut symbionts of Asian honey bees.</title>
        <authorList>
            <person name="Kwong W.K."/>
            <person name="Steele M.I."/>
            <person name="Moran N.A."/>
        </authorList>
    </citation>
    <scope>NUCLEOTIDE SEQUENCE [LARGE SCALE GENOMIC DNA]</scope>
    <source>
        <strain evidence="2">wkB301</strain>
    </source>
</reference>
<dbReference type="AlphaFoldDB" id="A0A2S8AAH1"/>
<evidence type="ECO:0000313" key="2">
    <source>
        <dbReference type="Proteomes" id="UP000238042"/>
    </source>
</evidence>
<proteinExistence type="predicted"/>
<keyword evidence="2" id="KW-1185">Reference proteome</keyword>
<protein>
    <submittedName>
        <fullName evidence="1">Molybdopterin converting factor</fullName>
    </submittedName>
</protein>
<organism evidence="1 2">
    <name type="scientific">Apibacter adventoris</name>
    <dbReference type="NCBI Taxonomy" id="1679466"/>
    <lineage>
        <taxon>Bacteria</taxon>
        <taxon>Pseudomonadati</taxon>
        <taxon>Bacteroidota</taxon>
        <taxon>Flavobacteriia</taxon>
        <taxon>Flavobacteriales</taxon>
        <taxon>Weeksellaceae</taxon>
        <taxon>Apibacter</taxon>
    </lineage>
</organism>
<dbReference type="InterPro" id="IPR003749">
    <property type="entry name" value="ThiS/MoaD-like"/>
</dbReference>
<evidence type="ECO:0000313" key="1">
    <source>
        <dbReference type="EMBL" id="PQL91543.1"/>
    </source>
</evidence>